<dbReference type="STRING" id="1321606.SAMD00020551_2722"/>
<dbReference type="AlphaFoldDB" id="A0A0A8X8T0"/>
<keyword evidence="1 4" id="KW-0349">Heme</keyword>
<feature type="transmembrane region" description="Helical" evidence="6">
    <location>
        <begin position="35"/>
        <end position="53"/>
    </location>
</feature>
<dbReference type="PROSITE" id="PS51007">
    <property type="entry name" value="CYTC"/>
    <property type="match status" value="1"/>
</dbReference>
<dbReference type="SUPFAM" id="SSF46626">
    <property type="entry name" value="Cytochrome c"/>
    <property type="match status" value="1"/>
</dbReference>
<dbReference type="GO" id="GO:0009055">
    <property type="term" value="F:electron transfer activity"/>
    <property type="evidence" value="ECO:0007669"/>
    <property type="project" value="InterPro"/>
</dbReference>
<dbReference type="InterPro" id="IPR036909">
    <property type="entry name" value="Cyt_c-like_dom_sf"/>
</dbReference>
<keyword evidence="2 4" id="KW-0479">Metal-binding</keyword>
<gene>
    <name evidence="8" type="ORF">SAMD00020551_2722</name>
</gene>
<dbReference type="InterPro" id="IPR009056">
    <property type="entry name" value="Cyt_c-like_dom"/>
</dbReference>
<evidence type="ECO:0000256" key="6">
    <source>
        <dbReference type="SAM" id="Phobius"/>
    </source>
</evidence>
<evidence type="ECO:0000259" key="7">
    <source>
        <dbReference type="PROSITE" id="PS51007"/>
    </source>
</evidence>
<dbReference type="Proteomes" id="UP000031014">
    <property type="component" value="Unassembled WGS sequence"/>
</dbReference>
<feature type="domain" description="Cytochrome c" evidence="7">
    <location>
        <begin position="89"/>
        <end position="176"/>
    </location>
</feature>
<evidence type="ECO:0000256" key="4">
    <source>
        <dbReference type="PROSITE-ProRule" id="PRU00433"/>
    </source>
</evidence>
<dbReference type="Gene3D" id="1.10.760.10">
    <property type="entry name" value="Cytochrome c-like domain"/>
    <property type="match status" value="1"/>
</dbReference>
<evidence type="ECO:0000256" key="5">
    <source>
        <dbReference type="SAM" id="MobiDB-lite"/>
    </source>
</evidence>
<dbReference type="GO" id="GO:0020037">
    <property type="term" value="F:heme binding"/>
    <property type="evidence" value="ECO:0007669"/>
    <property type="project" value="InterPro"/>
</dbReference>
<accession>A0A0A8X8T0</accession>
<protein>
    <submittedName>
        <fullName evidence="8">Cytochrome c, mono-and diheme variants</fullName>
    </submittedName>
</protein>
<keyword evidence="3 4" id="KW-0408">Iron</keyword>
<name>A0A0A8X8T0_MESS1</name>
<comment type="caution">
    <text evidence="8">The sequence shown here is derived from an EMBL/GenBank/DDBJ whole genome shotgun (WGS) entry which is preliminary data.</text>
</comment>
<reference evidence="8 9" key="1">
    <citation type="submission" date="2013-06" db="EMBL/GenBank/DDBJ databases">
        <title>Whole genome shotgun sequence of Bacillus selenatarsenatis SF-1.</title>
        <authorList>
            <person name="Kuroda M."/>
            <person name="Sei K."/>
            <person name="Yamashita M."/>
            <person name="Ike M."/>
        </authorList>
    </citation>
    <scope>NUCLEOTIDE SEQUENCE [LARGE SCALE GENOMIC DNA]</scope>
    <source>
        <strain evidence="8 9">SF-1</strain>
    </source>
</reference>
<proteinExistence type="predicted"/>
<evidence type="ECO:0000256" key="2">
    <source>
        <dbReference type="ARBA" id="ARBA00022723"/>
    </source>
</evidence>
<keyword evidence="6" id="KW-0472">Membrane</keyword>
<keyword evidence="6" id="KW-1133">Transmembrane helix</keyword>
<evidence type="ECO:0000256" key="1">
    <source>
        <dbReference type="ARBA" id="ARBA00022617"/>
    </source>
</evidence>
<feature type="compositionally biased region" description="Basic and acidic residues" evidence="5">
    <location>
        <begin position="73"/>
        <end position="86"/>
    </location>
</feature>
<dbReference type="GO" id="GO:0046872">
    <property type="term" value="F:metal ion binding"/>
    <property type="evidence" value="ECO:0007669"/>
    <property type="project" value="UniProtKB-KW"/>
</dbReference>
<dbReference type="EMBL" id="BASE01000060">
    <property type="protein sequence ID" value="GAM14571.1"/>
    <property type="molecule type" value="Genomic_DNA"/>
</dbReference>
<sequence length="178" mass="18852">MKGSIRFMGGFDCLIFETERALENNQGGKKVNKPIIHFIISALLGLGIGYIAFDVIPGNDGQEKEVTAVNESSKPEETVKEEKESNETTSTAAGEENILQAKGCLGCHSVEALNLTGGATGPDLSGAFTNVEGKHGKAIDEFLKEPTSAVMSGVIGGNPLTEEEINQVVEILKEASEK</sequence>
<evidence type="ECO:0000256" key="3">
    <source>
        <dbReference type="ARBA" id="ARBA00023004"/>
    </source>
</evidence>
<keyword evidence="6" id="KW-0812">Transmembrane</keyword>
<evidence type="ECO:0000313" key="9">
    <source>
        <dbReference type="Proteomes" id="UP000031014"/>
    </source>
</evidence>
<organism evidence="8 9">
    <name type="scientific">Mesobacillus selenatarsenatis (strain DSM 18680 / JCM 14380 / FERM P-15431 / SF-1)</name>
    <dbReference type="NCBI Taxonomy" id="1321606"/>
    <lineage>
        <taxon>Bacteria</taxon>
        <taxon>Bacillati</taxon>
        <taxon>Bacillota</taxon>
        <taxon>Bacilli</taxon>
        <taxon>Bacillales</taxon>
        <taxon>Bacillaceae</taxon>
        <taxon>Mesobacillus</taxon>
    </lineage>
</organism>
<keyword evidence="9" id="KW-1185">Reference proteome</keyword>
<evidence type="ECO:0000313" key="8">
    <source>
        <dbReference type="EMBL" id="GAM14571.1"/>
    </source>
</evidence>
<feature type="region of interest" description="Disordered" evidence="5">
    <location>
        <begin position="68"/>
        <end position="95"/>
    </location>
</feature>